<gene>
    <name evidence="4" type="ORF">ACFSE6_09245</name>
</gene>
<evidence type="ECO:0000313" key="5">
    <source>
        <dbReference type="Proteomes" id="UP001597277"/>
    </source>
</evidence>
<evidence type="ECO:0000256" key="1">
    <source>
        <dbReference type="SAM" id="MobiDB-lite"/>
    </source>
</evidence>
<keyword evidence="2" id="KW-1133">Transmembrane helix</keyword>
<dbReference type="Proteomes" id="UP001597277">
    <property type="component" value="Unassembled WGS sequence"/>
</dbReference>
<feature type="region of interest" description="Disordered" evidence="1">
    <location>
        <begin position="166"/>
        <end position="218"/>
    </location>
</feature>
<evidence type="ECO:0000256" key="3">
    <source>
        <dbReference type="SAM" id="SignalP"/>
    </source>
</evidence>
<protein>
    <submittedName>
        <fullName evidence="4">Trp biosynthesis-associated membrane protein</fullName>
    </submittedName>
</protein>
<organism evidence="4 5">
    <name type="scientific">Georgenia deserti</name>
    <dbReference type="NCBI Taxonomy" id="2093781"/>
    <lineage>
        <taxon>Bacteria</taxon>
        <taxon>Bacillati</taxon>
        <taxon>Actinomycetota</taxon>
        <taxon>Actinomycetes</taxon>
        <taxon>Micrococcales</taxon>
        <taxon>Bogoriellaceae</taxon>
        <taxon>Georgenia</taxon>
    </lineage>
</organism>
<dbReference type="RefSeq" id="WP_388005465.1">
    <property type="nucleotide sequence ID" value="NZ_JBHUEE010000004.1"/>
</dbReference>
<feature type="transmembrane region" description="Helical" evidence="2">
    <location>
        <begin position="130"/>
        <end position="151"/>
    </location>
</feature>
<feature type="transmembrane region" description="Helical" evidence="2">
    <location>
        <begin position="80"/>
        <end position="101"/>
    </location>
</feature>
<dbReference type="EMBL" id="JBHUEE010000004">
    <property type="protein sequence ID" value="MFD1718019.1"/>
    <property type="molecule type" value="Genomic_DNA"/>
</dbReference>
<name>A0ABW4L7J6_9MICO</name>
<accession>A0ABW4L7J6</accession>
<sequence length="218" mass="22003">MSRLADRLTRSRLVLSVLALAALLAGSGSPAWARAHVTTVLGPEPVSVSGTTAAPALAATALVAGAAGLAVALGRRVGALLGGLALLGSAVAVVAVVSGFLSDPATPVRRAAGEISGVPELTGAVDVTPWPYLTFVLAAALALAGVGIIAFSGRWSATGRRFERARPVPEELARGGAEQPSSLARETDERHRSMDDWDALGRGEDPTAEGDGDGGRAR</sequence>
<dbReference type="Pfam" id="PF09534">
    <property type="entry name" value="Trp_oprn_chp"/>
    <property type="match status" value="1"/>
</dbReference>
<comment type="caution">
    <text evidence="4">The sequence shown here is derived from an EMBL/GenBank/DDBJ whole genome shotgun (WGS) entry which is preliminary data.</text>
</comment>
<feature type="transmembrane region" description="Helical" evidence="2">
    <location>
        <begin position="51"/>
        <end position="73"/>
    </location>
</feature>
<feature type="compositionally biased region" description="Basic and acidic residues" evidence="1">
    <location>
        <begin position="185"/>
        <end position="205"/>
    </location>
</feature>
<reference evidence="5" key="1">
    <citation type="journal article" date="2019" name="Int. J. Syst. Evol. Microbiol.">
        <title>The Global Catalogue of Microorganisms (GCM) 10K type strain sequencing project: providing services to taxonomists for standard genome sequencing and annotation.</title>
        <authorList>
            <consortium name="The Broad Institute Genomics Platform"/>
            <consortium name="The Broad Institute Genome Sequencing Center for Infectious Disease"/>
            <person name="Wu L."/>
            <person name="Ma J."/>
        </authorList>
    </citation>
    <scope>NUCLEOTIDE SEQUENCE [LARGE SCALE GENOMIC DNA]</scope>
    <source>
        <strain evidence="5">JCM 17130</strain>
    </source>
</reference>
<evidence type="ECO:0000256" key="2">
    <source>
        <dbReference type="SAM" id="Phobius"/>
    </source>
</evidence>
<proteinExistence type="predicted"/>
<evidence type="ECO:0000313" key="4">
    <source>
        <dbReference type="EMBL" id="MFD1718019.1"/>
    </source>
</evidence>
<dbReference type="InterPro" id="IPR019051">
    <property type="entry name" value="Trp_biosyn_TM_oprn/chp"/>
</dbReference>
<feature type="signal peptide" evidence="3">
    <location>
        <begin position="1"/>
        <end position="33"/>
    </location>
</feature>
<keyword evidence="2" id="KW-0812">Transmembrane</keyword>
<keyword evidence="2" id="KW-0472">Membrane</keyword>
<feature type="chain" id="PRO_5046440436" evidence="3">
    <location>
        <begin position="34"/>
        <end position="218"/>
    </location>
</feature>
<keyword evidence="5" id="KW-1185">Reference proteome</keyword>
<keyword evidence="3" id="KW-0732">Signal</keyword>